<organism evidence="6 7">
    <name type="scientific">Marinobacter pelagius</name>
    <dbReference type="NCBI Taxonomy" id="379482"/>
    <lineage>
        <taxon>Bacteria</taxon>
        <taxon>Pseudomonadati</taxon>
        <taxon>Pseudomonadota</taxon>
        <taxon>Gammaproteobacteria</taxon>
        <taxon>Pseudomonadales</taxon>
        <taxon>Marinobacteraceae</taxon>
        <taxon>Marinobacter</taxon>
    </lineage>
</organism>
<evidence type="ECO:0000256" key="4">
    <source>
        <dbReference type="ARBA" id="ARBA00023136"/>
    </source>
</evidence>
<dbReference type="RefSeq" id="WP_309472645.1">
    <property type="nucleotide sequence ID" value="NZ_QNRO01000001.1"/>
</dbReference>
<dbReference type="STRING" id="379482.SAMN04487961_3497"/>
<dbReference type="GO" id="GO:0008168">
    <property type="term" value="F:methyltransferase activity"/>
    <property type="evidence" value="ECO:0007669"/>
    <property type="project" value="UniProtKB-KW"/>
</dbReference>
<dbReference type="PANTHER" id="PTHR12714">
    <property type="entry name" value="PROTEIN-S ISOPRENYLCYSTEINE O-METHYLTRANSFERASE"/>
    <property type="match status" value="1"/>
</dbReference>
<proteinExistence type="predicted"/>
<feature type="transmembrane region" description="Helical" evidence="5">
    <location>
        <begin position="42"/>
        <end position="60"/>
    </location>
</feature>
<dbReference type="AlphaFoldDB" id="A0A366H0Q8"/>
<keyword evidence="4 5" id="KW-0472">Membrane</keyword>
<evidence type="ECO:0000313" key="6">
    <source>
        <dbReference type="EMBL" id="RBP33959.1"/>
    </source>
</evidence>
<keyword evidence="2 5" id="KW-0812">Transmembrane</keyword>
<gene>
    <name evidence="6" type="ORF">DET50_101302</name>
</gene>
<dbReference type="EMBL" id="QNRO01000001">
    <property type="protein sequence ID" value="RBP33959.1"/>
    <property type="molecule type" value="Genomic_DNA"/>
</dbReference>
<comment type="subcellular location">
    <subcellularLocation>
        <location evidence="1">Endomembrane system</location>
        <topology evidence="1">Multi-pass membrane protein</topology>
    </subcellularLocation>
</comment>
<keyword evidence="3 5" id="KW-1133">Transmembrane helix</keyword>
<comment type="caution">
    <text evidence="6">The sequence shown here is derived from an EMBL/GenBank/DDBJ whole genome shotgun (WGS) entry which is preliminary data.</text>
</comment>
<dbReference type="InterPro" id="IPR007318">
    <property type="entry name" value="Phopholipid_MeTrfase"/>
</dbReference>
<dbReference type="Gene3D" id="1.20.120.1630">
    <property type="match status" value="1"/>
</dbReference>
<dbReference type="PANTHER" id="PTHR12714:SF24">
    <property type="entry name" value="SLR1182 PROTEIN"/>
    <property type="match status" value="1"/>
</dbReference>
<accession>A0A366H0Q8</accession>
<name>A0A366H0Q8_9GAMM</name>
<dbReference type="Pfam" id="PF04191">
    <property type="entry name" value="PEMT"/>
    <property type="match status" value="1"/>
</dbReference>
<feature type="transmembrane region" description="Helical" evidence="5">
    <location>
        <begin position="94"/>
        <end position="124"/>
    </location>
</feature>
<dbReference type="GO" id="GO:0032259">
    <property type="term" value="P:methylation"/>
    <property type="evidence" value="ECO:0007669"/>
    <property type="project" value="UniProtKB-KW"/>
</dbReference>
<evidence type="ECO:0000313" key="7">
    <source>
        <dbReference type="Proteomes" id="UP000252995"/>
    </source>
</evidence>
<evidence type="ECO:0000256" key="2">
    <source>
        <dbReference type="ARBA" id="ARBA00022692"/>
    </source>
</evidence>
<protein>
    <submittedName>
        <fullName evidence="6">Protein-S-isoprenylcysteine O-methyltransferase Ste14</fullName>
    </submittedName>
</protein>
<keyword evidence="6" id="KW-0489">Methyltransferase</keyword>
<evidence type="ECO:0000256" key="1">
    <source>
        <dbReference type="ARBA" id="ARBA00004127"/>
    </source>
</evidence>
<sequence>MIMNVLELKVPPLVLAILFGGAMWAISRILPTGDVFIPGKLWFSGVVLAVGACIALLGVLEFRSAGTTVDPRTPHQSESLVVKGVYRFTRNPMYLGFFLMLVAWGIFLGSVFAALLLPLFVVYMNRFQILPEERHMRALFGEAFDRYASRVRRWL</sequence>
<evidence type="ECO:0000256" key="5">
    <source>
        <dbReference type="SAM" id="Phobius"/>
    </source>
</evidence>
<reference evidence="6 7" key="1">
    <citation type="submission" date="2018-06" db="EMBL/GenBank/DDBJ databases">
        <title>Freshwater and sediment microbial communities from various areas in North America, analyzing microbe dynamics in response to fracking.</title>
        <authorList>
            <person name="Lamendella R."/>
        </authorList>
    </citation>
    <scope>NUCLEOTIDE SEQUENCE [LARGE SCALE GENOMIC DNA]</scope>
    <source>
        <strain evidence="6 7">114J</strain>
    </source>
</reference>
<keyword evidence="6" id="KW-0808">Transferase</keyword>
<dbReference type="GO" id="GO:0012505">
    <property type="term" value="C:endomembrane system"/>
    <property type="evidence" value="ECO:0007669"/>
    <property type="project" value="UniProtKB-SubCell"/>
</dbReference>
<feature type="transmembrane region" description="Helical" evidence="5">
    <location>
        <begin position="12"/>
        <end position="30"/>
    </location>
</feature>
<dbReference type="Proteomes" id="UP000252995">
    <property type="component" value="Unassembled WGS sequence"/>
</dbReference>
<evidence type="ECO:0000256" key="3">
    <source>
        <dbReference type="ARBA" id="ARBA00022989"/>
    </source>
</evidence>